<keyword evidence="3 5" id="KW-1133">Transmembrane helix</keyword>
<accession>S3NJ27</accession>
<name>S3NJ27_9GAMM</name>
<evidence type="ECO:0000256" key="1">
    <source>
        <dbReference type="ARBA" id="ARBA00004141"/>
    </source>
</evidence>
<comment type="subcellular location">
    <subcellularLocation>
        <location evidence="1">Membrane</location>
        <topology evidence="1">Multi-pass membrane protein</topology>
    </subcellularLocation>
</comment>
<feature type="transmembrane region" description="Helical" evidence="5">
    <location>
        <begin position="78"/>
        <end position="98"/>
    </location>
</feature>
<protein>
    <recommendedName>
        <fullName evidence="8">DoxX family protein</fullName>
    </recommendedName>
</protein>
<keyword evidence="2 5" id="KW-0812">Transmembrane</keyword>
<evidence type="ECO:0000256" key="3">
    <source>
        <dbReference type="ARBA" id="ARBA00022989"/>
    </source>
</evidence>
<dbReference type="PATRIC" id="fig|421052.3.peg.1648"/>
<dbReference type="Proteomes" id="UP000014568">
    <property type="component" value="Unassembled WGS sequence"/>
</dbReference>
<dbReference type="eggNOG" id="COG2259">
    <property type="taxonomic scope" value="Bacteria"/>
</dbReference>
<evidence type="ECO:0000256" key="5">
    <source>
        <dbReference type="SAM" id="Phobius"/>
    </source>
</evidence>
<dbReference type="STRING" id="632955.GCA_000829675_03532"/>
<keyword evidence="4 5" id="KW-0472">Membrane</keyword>
<evidence type="ECO:0000313" key="6">
    <source>
        <dbReference type="EMBL" id="EPF74324.1"/>
    </source>
</evidence>
<dbReference type="HOGENOM" id="CLU_058421_11_1_6"/>
<feature type="transmembrane region" description="Helical" evidence="5">
    <location>
        <begin position="110"/>
        <end position="131"/>
    </location>
</feature>
<evidence type="ECO:0000256" key="2">
    <source>
        <dbReference type="ARBA" id="ARBA00022692"/>
    </source>
</evidence>
<organism evidence="6 7">
    <name type="scientific">Acinetobacter rudis CIP 110305</name>
    <dbReference type="NCBI Taxonomy" id="421052"/>
    <lineage>
        <taxon>Bacteria</taxon>
        <taxon>Pseudomonadati</taxon>
        <taxon>Pseudomonadota</taxon>
        <taxon>Gammaproteobacteria</taxon>
        <taxon>Moraxellales</taxon>
        <taxon>Moraxellaceae</taxon>
        <taxon>Acinetobacter</taxon>
    </lineage>
</organism>
<sequence>MPLMIQKILFSRAMWLIVRCLIALLFISSGFAKLLDVEGSFAEMRAANLDPVWFYNYASAFILLLGSYFVLFNRKVWLGALILSVFLLLTIAIVHQFWNMSAEAAKLSLYFALEHLAVIGGLILAAMVSVYRQHLPELAMGGKS</sequence>
<evidence type="ECO:0000313" key="7">
    <source>
        <dbReference type="Proteomes" id="UP000014568"/>
    </source>
</evidence>
<feature type="transmembrane region" description="Helical" evidence="5">
    <location>
        <begin position="52"/>
        <end position="71"/>
    </location>
</feature>
<evidence type="ECO:0000256" key="4">
    <source>
        <dbReference type="ARBA" id="ARBA00023136"/>
    </source>
</evidence>
<dbReference type="RefSeq" id="WP_016656099.1">
    <property type="nucleotide sequence ID" value="NZ_KE340353.1"/>
</dbReference>
<keyword evidence="7" id="KW-1185">Reference proteome</keyword>
<dbReference type="GO" id="GO:0016020">
    <property type="term" value="C:membrane"/>
    <property type="evidence" value="ECO:0007669"/>
    <property type="project" value="UniProtKB-SubCell"/>
</dbReference>
<dbReference type="OrthoDB" id="6522672at2"/>
<dbReference type="AlphaFoldDB" id="S3NJ27"/>
<dbReference type="Pfam" id="PF07681">
    <property type="entry name" value="DoxX"/>
    <property type="match status" value="1"/>
</dbReference>
<evidence type="ECO:0008006" key="8">
    <source>
        <dbReference type="Google" id="ProtNLM"/>
    </source>
</evidence>
<gene>
    <name evidence="6" type="ORF">F945_01691</name>
</gene>
<dbReference type="EMBL" id="ATGI01000021">
    <property type="protein sequence ID" value="EPF74324.1"/>
    <property type="molecule type" value="Genomic_DNA"/>
</dbReference>
<proteinExistence type="predicted"/>
<dbReference type="InterPro" id="IPR032808">
    <property type="entry name" value="DoxX"/>
</dbReference>
<comment type="caution">
    <text evidence="6">The sequence shown here is derived from an EMBL/GenBank/DDBJ whole genome shotgun (WGS) entry which is preliminary data.</text>
</comment>
<reference evidence="6 7" key="1">
    <citation type="submission" date="2013-06" db="EMBL/GenBank/DDBJ databases">
        <title>The Genome Sequence of Acinetobacter rudis CIP 110305.</title>
        <authorList>
            <consortium name="The Broad Institute Genome Sequencing Platform"/>
            <consortium name="The Broad Institute Genome Sequencing Center for Infectious Disease"/>
            <person name="Cerqueira G."/>
            <person name="Feldgarden M."/>
            <person name="Courvalin P."/>
            <person name="Perichon B."/>
            <person name="Grillot-Courvalin C."/>
            <person name="Clermont D."/>
            <person name="Rocha E."/>
            <person name="Yoon E.-J."/>
            <person name="Nemec A."/>
            <person name="Young S.K."/>
            <person name="Zeng Q."/>
            <person name="Gargeya S."/>
            <person name="Fitzgerald M."/>
            <person name="Abouelleil A."/>
            <person name="Alvarado L."/>
            <person name="Berlin A.M."/>
            <person name="Chapman S.B."/>
            <person name="Dewar J."/>
            <person name="Goldberg J."/>
            <person name="Griggs A."/>
            <person name="Gujja S."/>
            <person name="Hansen M."/>
            <person name="Howarth C."/>
            <person name="Imamovic A."/>
            <person name="Larimer J."/>
            <person name="McCowan C."/>
            <person name="Murphy C."/>
            <person name="Pearson M."/>
            <person name="Priest M."/>
            <person name="Roberts A."/>
            <person name="Saif S."/>
            <person name="Shea T."/>
            <person name="Sykes S."/>
            <person name="Wortman J."/>
            <person name="Nusbaum C."/>
            <person name="Birren B."/>
        </authorList>
    </citation>
    <scope>NUCLEOTIDE SEQUENCE [LARGE SCALE GENOMIC DNA]</scope>
    <source>
        <strain evidence="6 7">CIP 110305</strain>
    </source>
</reference>